<evidence type="ECO:0000313" key="2">
    <source>
        <dbReference type="EMBL" id="MPC63778.1"/>
    </source>
</evidence>
<dbReference type="EMBL" id="VSRR010021246">
    <property type="protein sequence ID" value="MPC63778.1"/>
    <property type="molecule type" value="Genomic_DNA"/>
</dbReference>
<keyword evidence="3" id="KW-1185">Reference proteome</keyword>
<feature type="compositionally biased region" description="Basic and acidic residues" evidence="1">
    <location>
        <begin position="32"/>
        <end position="50"/>
    </location>
</feature>
<sequence>MRPFGTKEEEEKRKKEEQREGKLKIMMMVVITKKEETRKPRGLKSRESKSVIKRQSTWAATRPPRGRDTTTCRPRRGGGGQVGQSRRRGQCGWAGPHRSLLNTYSDSWLLRLIYDSSPDPPEPVSLQAAAPHAEARRGDSLICPSLPGHYASLHLEVLTIWLNEEVEEVEEVVMCDGEKVTERA</sequence>
<gene>
    <name evidence="2" type="ORF">E2C01_057881</name>
</gene>
<evidence type="ECO:0000256" key="1">
    <source>
        <dbReference type="SAM" id="MobiDB-lite"/>
    </source>
</evidence>
<feature type="region of interest" description="Disordered" evidence="1">
    <location>
        <begin position="1"/>
        <end position="91"/>
    </location>
</feature>
<reference evidence="2 3" key="1">
    <citation type="submission" date="2019-05" db="EMBL/GenBank/DDBJ databases">
        <title>Another draft genome of Portunus trituberculatus and its Hox gene families provides insights of decapod evolution.</title>
        <authorList>
            <person name="Jeong J.-H."/>
            <person name="Song I."/>
            <person name="Kim S."/>
            <person name="Choi T."/>
            <person name="Kim D."/>
            <person name="Ryu S."/>
            <person name="Kim W."/>
        </authorList>
    </citation>
    <scope>NUCLEOTIDE SEQUENCE [LARGE SCALE GENOMIC DNA]</scope>
    <source>
        <tissue evidence="2">Muscle</tissue>
    </source>
</reference>
<dbReference type="AlphaFoldDB" id="A0A5B7H3U5"/>
<comment type="caution">
    <text evidence="2">The sequence shown here is derived from an EMBL/GenBank/DDBJ whole genome shotgun (WGS) entry which is preliminary data.</text>
</comment>
<accession>A0A5B7H3U5</accession>
<name>A0A5B7H3U5_PORTR</name>
<evidence type="ECO:0000313" key="3">
    <source>
        <dbReference type="Proteomes" id="UP000324222"/>
    </source>
</evidence>
<organism evidence="2 3">
    <name type="scientific">Portunus trituberculatus</name>
    <name type="common">Swimming crab</name>
    <name type="synonym">Neptunus trituberculatus</name>
    <dbReference type="NCBI Taxonomy" id="210409"/>
    <lineage>
        <taxon>Eukaryota</taxon>
        <taxon>Metazoa</taxon>
        <taxon>Ecdysozoa</taxon>
        <taxon>Arthropoda</taxon>
        <taxon>Crustacea</taxon>
        <taxon>Multicrustacea</taxon>
        <taxon>Malacostraca</taxon>
        <taxon>Eumalacostraca</taxon>
        <taxon>Eucarida</taxon>
        <taxon>Decapoda</taxon>
        <taxon>Pleocyemata</taxon>
        <taxon>Brachyura</taxon>
        <taxon>Eubrachyura</taxon>
        <taxon>Portunoidea</taxon>
        <taxon>Portunidae</taxon>
        <taxon>Portuninae</taxon>
        <taxon>Portunus</taxon>
    </lineage>
</organism>
<feature type="compositionally biased region" description="Basic and acidic residues" evidence="1">
    <location>
        <begin position="1"/>
        <end position="23"/>
    </location>
</feature>
<proteinExistence type="predicted"/>
<protein>
    <submittedName>
        <fullName evidence="2">Uncharacterized protein</fullName>
    </submittedName>
</protein>
<dbReference type="Proteomes" id="UP000324222">
    <property type="component" value="Unassembled WGS sequence"/>
</dbReference>